<keyword evidence="2" id="KW-1185">Reference proteome</keyword>
<organism evidence="1 2">
    <name type="scientific">Pluteus cervinus</name>
    <dbReference type="NCBI Taxonomy" id="181527"/>
    <lineage>
        <taxon>Eukaryota</taxon>
        <taxon>Fungi</taxon>
        <taxon>Dikarya</taxon>
        <taxon>Basidiomycota</taxon>
        <taxon>Agaricomycotina</taxon>
        <taxon>Agaricomycetes</taxon>
        <taxon>Agaricomycetidae</taxon>
        <taxon>Agaricales</taxon>
        <taxon>Pluteineae</taxon>
        <taxon>Pluteaceae</taxon>
        <taxon>Pluteus</taxon>
    </lineage>
</organism>
<name>A0ACD3B860_9AGAR</name>
<reference evidence="1 2" key="1">
    <citation type="journal article" date="2019" name="Nat. Ecol. Evol.">
        <title>Megaphylogeny resolves global patterns of mushroom evolution.</title>
        <authorList>
            <person name="Varga T."/>
            <person name="Krizsan K."/>
            <person name="Foldi C."/>
            <person name="Dima B."/>
            <person name="Sanchez-Garcia M."/>
            <person name="Sanchez-Ramirez S."/>
            <person name="Szollosi G.J."/>
            <person name="Szarkandi J.G."/>
            <person name="Papp V."/>
            <person name="Albert L."/>
            <person name="Andreopoulos W."/>
            <person name="Angelini C."/>
            <person name="Antonin V."/>
            <person name="Barry K.W."/>
            <person name="Bougher N.L."/>
            <person name="Buchanan P."/>
            <person name="Buyck B."/>
            <person name="Bense V."/>
            <person name="Catcheside P."/>
            <person name="Chovatia M."/>
            <person name="Cooper J."/>
            <person name="Damon W."/>
            <person name="Desjardin D."/>
            <person name="Finy P."/>
            <person name="Geml J."/>
            <person name="Haridas S."/>
            <person name="Hughes K."/>
            <person name="Justo A."/>
            <person name="Karasinski D."/>
            <person name="Kautmanova I."/>
            <person name="Kiss B."/>
            <person name="Kocsube S."/>
            <person name="Kotiranta H."/>
            <person name="LaButti K.M."/>
            <person name="Lechner B.E."/>
            <person name="Liimatainen K."/>
            <person name="Lipzen A."/>
            <person name="Lukacs Z."/>
            <person name="Mihaltcheva S."/>
            <person name="Morgado L.N."/>
            <person name="Niskanen T."/>
            <person name="Noordeloos M.E."/>
            <person name="Ohm R.A."/>
            <person name="Ortiz-Santana B."/>
            <person name="Ovrebo C."/>
            <person name="Racz N."/>
            <person name="Riley R."/>
            <person name="Savchenko A."/>
            <person name="Shiryaev A."/>
            <person name="Soop K."/>
            <person name="Spirin V."/>
            <person name="Szebenyi C."/>
            <person name="Tomsovsky M."/>
            <person name="Tulloss R.E."/>
            <person name="Uehling J."/>
            <person name="Grigoriev I.V."/>
            <person name="Vagvolgyi C."/>
            <person name="Papp T."/>
            <person name="Martin F.M."/>
            <person name="Miettinen O."/>
            <person name="Hibbett D.S."/>
            <person name="Nagy L.G."/>
        </authorList>
    </citation>
    <scope>NUCLEOTIDE SEQUENCE [LARGE SCALE GENOMIC DNA]</scope>
    <source>
        <strain evidence="1 2">NL-1719</strain>
    </source>
</reference>
<dbReference type="Proteomes" id="UP000308600">
    <property type="component" value="Unassembled WGS sequence"/>
</dbReference>
<proteinExistence type="predicted"/>
<evidence type="ECO:0000313" key="1">
    <source>
        <dbReference type="EMBL" id="TFK74015.1"/>
    </source>
</evidence>
<protein>
    <submittedName>
        <fullName evidence="1">Protein prenylyltransferase</fullName>
    </submittedName>
</protein>
<gene>
    <name evidence="1" type="ORF">BDN72DRAFT_120805</name>
</gene>
<sequence length="269" mass="30841">MTNVVLLANPAHQTALNTRKRLVQKGHLSCDQELRFCGFILRASRDGSKQSIIWDHRRWLLNRRFLHPSVDISALSLAVSGNLQEAKPFPMIPHDSIEVEFELIRSACTTYPRNYHAWTHWRYLMDAIYLTMAGSEEGYIHFVHIAKEEFDSLLQWIESHASDTSAIHHLCSIQKRFHQLPSPITTQGPLLKDLLSPTAIANHAVSLVERYPSHESLWIYTRSSLIDAPVADRSDIFHKTETNAYASRSLCWLSERVSCDMKCFPIMSS</sequence>
<dbReference type="EMBL" id="ML208271">
    <property type="protein sequence ID" value="TFK74015.1"/>
    <property type="molecule type" value="Genomic_DNA"/>
</dbReference>
<accession>A0ACD3B860</accession>
<evidence type="ECO:0000313" key="2">
    <source>
        <dbReference type="Proteomes" id="UP000308600"/>
    </source>
</evidence>